<evidence type="ECO:0000256" key="5">
    <source>
        <dbReference type="ARBA" id="ARBA00022800"/>
    </source>
</evidence>
<evidence type="ECO:0000256" key="11">
    <source>
        <dbReference type="PIRSR" id="PIRSR601233-3"/>
    </source>
</evidence>
<feature type="binding site" evidence="10">
    <location>
        <begin position="302"/>
        <end position="305"/>
    </location>
    <ligand>
        <name>GMP</name>
        <dbReference type="ChEBI" id="CHEBI:58115"/>
    </ligand>
</feature>
<comment type="catalytic activity">
    <reaction evidence="8">
        <text>a 3'-end 3'-phospho-ribonucleotide-RNA + a 5'-end dephospho-ribonucleoside-RNA + GTP = a ribonucleotidyl-ribonucleotide-RNA + GMP + diphosphate</text>
        <dbReference type="Rhea" id="RHEA:68076"/>
        <dbReference type="Rhea" id="RHEA-COMP:10463"/>
        <dbReference type="Rhea" id="RHEA-COMP:13936"/>
        <dbReference type="Rhea" id="RHEA-COMP:17355"/>
        <dbReference type="ChEBI" id="CHEBI:33019"/>
        <dbReference type="ChEBI" id="CHEBI:37565"/>
        <dbReference type="ChEBI" id="CHEBI:58115"/>
        <dbReference type="ChEBI" id="CHEBI:83062"/>
        <dbReference type="ChEBI" id="CHEBI:138284"/>
        <dbReference type="ChEBI" id="CHEBI:173118"/>
        <dbReference type="EC" id="6.5.1.8"/>
    </reaction>
</comment>
<feature type="binding site" evidence="10">
    <location>
        <begin position="146"/>
        <end position="150"/>
    </location>
    <ligand>
        <name>GMP</name>
        <dbReference type="ChEBI" id="CHEBI:58115"/>
    </ligand>
</feature>
<dbReference type="GO" id="GO:0006396">
    <property type="term" value="P:RNA processing"/>
    <property type="evidence" value="ECO:0007669"/>
    <property type="project" value="InterPro"/>
</dbReference>
<dbReference type="OrthoDB" id="9802323at2"/>
<evidence type="ECO:0000256" key="3">
    <source>
        <dbReference type="ARBA" id="ARBA00022723"/>
    </source>
</evidence>
<keyword evidence="3 11" id="KW-0479">Metal-binding</keyword>
<dbReference type="Gene3D" id="3.90.1860.10">
    <property type="entry name" value="tRNA-splicing ligase RtcB"/>
    <property type="match status" value="1"/>
</dbReference>
<keyword evidence="13" id="KW-1185">Reference proteome</keyword>
<dbReference type="GO" id="GO:0042245">
    <property type="term" value="P:RNA repair"/>
    <property type="evidence" value="ECO:0007669"/>
    <property type="project" value="UniProtKB-KW"/>
</dbReference>
<dbReference type="InterPro" id="IPR052915">
    <property type="entry name" value="RtcB-like"/>
</dbReference>
<keyword evidence="7 11" id="KW-0464">Manganese</keyword>
<dbReference type="GO" id="GO:0030145">
    <property type="term" value="F:manganese ion binding"/>
    <property type="evidence" value="ECO:0007669"/>
    <property type="project" value="TreeGrafter"/>
</dbReference>
<sequence length="376" mass="41817">MTSPPATLFVRSPGRLSTEVVDSVNRIRTAEDVRYVAVMPDAHLAAEVCVGLVLATNRLIYPAAVGGDIGCGMAAVPIDAEADLLDDDVSAGQLLGDLYREVPSNRHRTRRALPDRLRDFPLSDPRLGRMAEREGCIQLGTLGRGNHFLEFQADEDDRMWVMVHSGSRAMGQVITAHHVRNAEGSSVGIPFFDAEGHAGRAYLSDVGWAREYSATNRLEMLRAVETILADRFSATVDWSRLIHSDHDHVRRETHFGNDYLVHRKGAQSARTDEAGIIPGSMGTATFHVVGRGLPESLRSCSHGAGRRLSRDAARRQIGARQLERELRGIWCDRRRFDVLREEAPSAYHDIEKVMQAQKDLVRVVRRLRPVLSYKGT</sequence>
<accession>A0A517SGW3</accession>
<feature type="binding site" evidence="11">
    <location>
        <position position="246"/>
    </location>
    <ligand>
        <name>Mn(2+)</name>
        <dbReference type="ChEBI" id="CHEBI:29035"/>
        <label>2</label>
    </ligand>
</feature>
<feature type="active site" description="GMP-histidine intermediate" evidence="9">
    <location>
        <position position="302"/>
    </location>
</feature>
<evidence type="ECO:0000256" key="10">
    <source>
        <dbReference type="PIRSR" id="PIRSR601233-2"/>
    </source>
</evidence>
<evidence type="ECO:0000256" key="6">
    <source>
        <dbReference type="ARBA" id="ARBA00023134"/>
    </source>
</evidence>
<feature type="binding site" evidence="11">
    <location>
        <position position="147"/>
    </location>
    <ligand>
        <name>Mn(2+)</name>
        <dbReference type="ChEBI" id="CHEBI:29035"/>
        <label>1</label>
    </ligand>
</feature>
<dbReference type="EMBL" id="CP036271">
    <property type="protein sequence ID" value="QDT55364.1"/>
    <property type="molecule type" value="Genomic_DNA"/>
</dbReference>
<keyword evidence="2 12" id="KW-0436">Ligase</keyword>
<dbReference type="Proteomes" id="UP000315700">
    <property type="component" value="Chromosome"/>
</dbReference>
<dbReference type="KEGG" id="ccos:Pan44_34070"/>
<name>A0A517SGW3_9PLAN</name>
<dbReference type="Pfam" id="PF01139">
    <property type="entry name" value="RtcB"/>
    <property type="match status" value="2"/>
</dbReference>
<evidence type="ECO:0000256" key="4">
    <source>
        <dbReference type="ARBA" id="ARBA00022741"/>
    </source>
</evidence>
<dbReference type="AlphaFoldDB" id="A0A517SGW3"/>
<feature type="binding site" evidence="10">
    <location>
        <position position="374"/>
    </location>
    <ligand>
        <name>GMP</name>
        <dbReference type="ChEBI" id="CHEBI:58115"/>
    </ligand>
</feature>
<dbReference type="EC" id="6.5.1.8" evidence="1"/>
<evidence type="ECO:0000256" key="1">
    <source>
        <dbReference type="ARBA" id="ARBA00012726"/>
    </source>
</evidence>
<proteinExistence type="predicted"/>
<dbReference type="InterPro" id="IPR036025">
    <property type="entry name" value="RtcB-like_sf"/>
</dbReference>
<evidence type="ECO:0000313" key="13">
    <source>
        <dbReference type="Proteomes" id="UP000315700"/>
    </source>
</evidence>
<dbReference type="InParanoid" id="A0A517SGW3"/>
<keyword evidence="5" id="KW-0692">RNA repair</keyword>
<comment type="cofactor">
    <cofactor evidence="11">
        <name>Mn(2+)</name>
        <dbReference type="ChEBI" id="CHEBI:29035"/>
    </cofactor>
    <text evidence="11">Binds 2 manganese ions per subunit.</text>
</comment>
<dbReference type="GO" id="GO:0005525">
    <property type="term" value="F:GTP binding"/>
    <property type="evidence" value="ECO:0007669"/>
    <property type="project" value="UniProtKB-KW"/>
</dbReference>
<dbReference type="GO" id="GO:0170057">
    <property type="term" value="F:RNA ligase (GTP) activity"/>
    <property type="evidence" value="ECO:0007669"/>
    <property type="project" value="UniProtKB-EC"/>
</dbReference>
<dbReference type="FunCoup" id="A0A517SGW3">
    <property type="interactions" value="359"/>
</dbReference>
<dbReference type="GO" id="GO:0006281">
    <property type="term" value="P:DNA repair"/>
    <property type="evidence" value="ECO:0007669"/>
    <property type="project" value="TreeGrafter"/>
</dbReference>
<dbReference type="RefSeq" id="WP_145031123.1">
    <property type="nucleotide sequence ID" value="NZ_CP036271.1"/>
</dbReference>
<reference evidence="12 13" key="1">
    <citation type="submission" date="2019-02" db="EMBL/GenBank/DDBJ databases">
        <title>Deep-cultivation of Planctomycetes and their phenomic and genomic characterization uncovers novel biology.</title>
        <authorList>
            <person name="Wiegand S."/>
            <person name="Jogler M."/>
            <person name="Boedeker C."/>
            <person name="Pinto D."/>
            <person name="Vollmers J."/>
            <person name="Rivas-Marin E."/>
            <person name="Kohn T."/>
            <person name="Peeters S.H."/>
            <person name="Heuer A."/>
            <person name="Rast P."/>
            <person name="Oberbeckmann S."/>
            <person name="Bunk B."/>
            <person name="Jeske O."/>
            <person name="Meyerdierks A."/>
            <person name="Storesund J.E."/>
            <person name="Kallscheuer N."/>
            <person name="Luecker S."/>
            <person name="Lage O.M."/>
            <person name="Pohl T."/>
            <person name="Merkel B.J."/>
            <person name="Hornburger P."/>
            <person name="Mueller R.-W."/>
            <person name="Bruemmer F."/>
            <person name="Labrenz M."/>
            <person name="Spormann A.M."/>
            <person name="Op den Camp H."/>
            <person name="Overmann J."/>
            <person name="Amann R."/>
            <person name="Jetten M.S.M."/>
            <person name="Mascher T."/>
            <person name="Medema M.H."/>
            <person name="Devos D.P."/>
            <person name="Kaster A.-K."/>
            <person name="Ovreas L."/>
            <person name="Rohde M."/>
            <person name="Galperin M.Y."/>
            <person name="Jogler C."/>
        </authorList>
    </citation>
    <scope>NUCLEOTIDE SEQUENCE [LARGE SCALE GENOMIC DNA]</scope>
    <source>
        <strain evidence="12 13">Pan44</strain>
    </source>
</reference>
<keyword evidence="6 10" id="KW-0342">GTP-binding</keyword>
<dbReference type="PANTHER" id="PTHR43749">
    <property type="entry name" value="RNA-SPLICING LIGASE RTCB"/>
    <property type="match status" value="1"/>
</dbReference>
<keyword evidence="4 10" id="KW-0547">Nucleotide-binding</keyword>
<evidence type="ECO:0000313" key="12">
    <source>
        <dbReference type="EMBL" id="QDT55364.1"/>
    </source>
</evidence>
<evidence type="ECO:0000256" key="2">
    <source>
        <dbReference type="ARBA" id="ARBA00022598"/>
    </source>
</evidence>
<dbReference type="GO" id="GO:0003909">
    <property type="term" value="F:DNA ligase activity"/>
    <property type="evidence" value="ECO:0007669"/>
    <property type="project" value="TreeGrafter"/>
</dbReference>
<organism evidence="12 13">
    <name type="scientific">Caulifigura coniformis</name>
    <dbReference type="NCBI Taxonomy" id="2527983"/>
    <lineage>
        <taxon>Bacteria</taxon>
        <taxon>Pseudomonadati</taxon>
        <taxon>Planctomycetota</taxon>
        <taxon>Planctomycetia</taxon>
        <taxon>Planctomycetales</taxon>
        <taxon>Planctomycetaceae</taxon>
        <taxon>Caulifigura</taxon>
    </lineage>
</organism>
<dbReference type="InterPro" id="IPR001233">
    <property type="entry name" value="RtcB"/>
</dbReference>
<evidence type="ECO:0000256" key="9">
    <source>
        <dbReference type="PIRSR" id="PIRSR601233-1"/>
    </source>
</evidence>
<protein>
    <recommendedName>
        <fullName evidence="1">3'-phosphate/5'-hydroxy nucleic acid ligase</fullName>
        <ecNumber evidence="1">6.5.1.8</ecNumber>
    </recommendedName>
</protein>
<feature type="binding site" evidence="11">
    <location>
        <position position="68"/>
    </location>
    <ligand>
        <name>Mn(2+)</name>
        <dbReference type="ChEBI" id="CHEBI:29035"/>
        <label>1</label>
    </ligand>
</feature>
<feature type="binding site" evidence="11">
    <location>
        <position position="164"/>
    </location>
    <ligand>
        <name>Mn(2+)</name>
        <dbReference type="ChEBI" id="CHEBI:29035"/>
        <label>2</label>
    </ligand>
</feature>
<evidence type="ECO:0000256" key="7">
    <source>
        <dbReference type="ARBA" id="ARBA00023211"/>
    </source>
</evidence>
<dbReference type="PANTHER" id="PTHR43749:SF2">
    <property type="entry name" value="RNA-SPLICING LIGASE RTCB"/>
    <property type="match status" value="1"/>
</dbReference>
<feature type="binding site" evidence="10">
    <location>
        <begin position="278"/>
        <end position="281"/>
    </location>
    <ligand>
        <name>GMP</name>
        <dbReference type="ChEBI" id="CHEBI:58115"/>
    </ligand>
</feature>
<evidence type="ECO:0000256" key="8">
    <source>
        <dbReference type="ARBA" id="ARBA00047746"/>
    </source>
</evidence>
<gene>
    <name evidence="12" type="primary">rtcB_2</name>
    <name evidence="12" type="ORF">Pan44_34070</name>
</gene>
<dbReference type="SUPFAM" id="SSF103365">
    <property type="entry name" value="Hypothetical protein PH1602"/>
    <property type="match status" value="1"/>
</dbReference>